<dbReference type="SUPFAM" id="SSF88946">
    <property type="entry name" value="Sigma2 domain of RNA polymerase sigma factors"/>
    <property type="match status" value="1"/>
</dbReference>
<keyword evidence="3" id="KW-0731">Sigma factor</keyword>
<organism evidence="7 8">
    <name type="scientific">Pirellulimonas nuda</name>
    <dbReference type="NCBI Taxonomy" id="2528009"/>
    <lineage>
        <taxon>Bacteria</taxon>
        <taxon>Pseudomonadati</taxon>
        <taxon>Planctomycetota</taxon>
        <taxon>Planctomycetia</taxon>
        <taxon>Pirellulales</taxon>
        <taxon>Lacipirellulaceae</taxon>
        <taxon>Pirellulimonas</taxon>
    </lineage>
</organism>
<reference evidence="7 8" key="1">
    <citation type="submission" date="2019-02" db="EMBL/GenBank/DDBJ databases">
        <title>Deep-cultivation of Planctomycetes and their phenomic and genomic characterization uncovers novel biology.</title>
        <authorList>
            <person name="Wiegand S."/>
            <person name="Jogler M."/>
            <person name="Boedeker C."/>
            <person name="Pinto D."/>
            <person name="Vollmers J."/>
            <person name="Rivas-Marin E."/>
            <person name="Kohn T."/>
            <person name="Peeters S.H."/>
            <person name="Heuer A."/>
            <person name="Rast P."/>
            <person name="Oberbeckmann S."/>
            <person name="Bunk B."/>
            <person name="Jeske O."/>
            <person name="Meyerdierks A."/>
            <person name="Storesund J.E."/>
            <person name="Kallscheuer N."/>
            <person name="Luecker S."/>
            <person name="Lage O.M."/>
            <person name="Pohl T."/>
            <person name="Merkel B.J."/>
            <person name="Hornburger P."/>
            <person name="Mueller R.-W."/>
            <person name="Bruemmer F."/>
            <person name="Labrenz M."/>
            <person name="Spormann A.M."/>
            <person name="Op den Camp H."/>
            <person name="Overmann J."/>
            <person name="Amann R."/>
            <person name="Jetten M.S.M."/>
            <person name="Mascher T."/>
            <person name="Medema M.H."/>
            <person name="Devos D.P."/>
            <person name="Kaster A.-K."/>
            <person name="Ovreas L."/>
            <person name="Rohde M."/>
            <person name="Galperin M.Y."/>
            <person name="Jogler C."/>
        </authorList>
    </citation>
    <scope>NUCLEOTIDE SEQUENCE [LARGE SCALE GENOMIC DNA]</scope>
    <source>
        <strain evidence="7 8">Pla175</strain>
    </source>
</reference>
<feature type="domain" description="RNA polymerase sigma-70 region 2" evidence="5">
    <location>
        <begin position="34"/>
        <end position="104"/>
    </location>
</feature>
<proteinExistence type="inferred from homology"/>
<keyword evidence="8" id="KW-1185">Reference proteome</keyword>
<dbReference type="GO" id="GO:0006352">
    <property type="term" value="P:DNA-templated transcription initiation"/>
    <property type="evidence" value="ECO:0007669"/>
    <property type="project" value="InterPro"/>
</dbReference>
<dbReference type="InterPro" id="IPR007627">
    <property type="entry name" value="RNA_pol_sigma70_r2"/>
</dbReference>
<gene>
    <name evidence="7" type="ORF">Pla175_26000</name>
</gene>
<dbReference type="Pfam" id="PF08281">
    <property type="entry name" value="Sigma70_r4_2"/>
    <property type="match status" value="1"/>
</dbReference>
<dbReference type="SUPFAM" id="SSF88659">
    <property type="entry name" value="Sigma3 and sigma4 domains of RNA polymerase sigma factors"/>
    <property type="match status" value="1"/>
</dbReference>
<dbReference type="InterPro" id="IPR036388">
    <property type="entry name" value="WH-like_DNA-bd_sf"/>
</dbReference>
<dbReference type="AlphaFoldDB" id="A0A518DCM6"/>
<evidence type="ECO:0000259" key="5">
    <source>
        <dbReference type="Pfam" id="PF04542"/>
    </source>
</evidence>
<dbReference type="InterPro" id="IPR039425">
    <property type="entry name" value="RNA_pol_sigma-70-like"/>
</dbReference>
<evidence type="ECO:0000256" key="3">
    <source>
        <dbReference type="ARBA" id="ARBA00023082"/>
    </source>
</evidence>
<name>A0A518DCM6_9BACT</name>
<comment type="similarity">
    <text evidence="1">Belongs to the sigma-70 factor family. ECF subfamily.</text>
</comment>
<keyword evidence="4" id="KW-0804">Transcription</keyword>
<dbReference type="Gene3D" id="1.10.10.10">
    <property type="entry name" value="Winged helix-like DNA-binding domain superfamily/Winged helix DNA-binding domain"/>
    <property type="match status" value="1"/>
</dbReference>
<dbReference type="InterPro" id="IPR013324">
    <property type="entry name" value="RNA_pol_sigma_r3/r4-like"/>
</dbReference>
<feature type="domain" description="RNA polymerase sigma factor 70 region 4 type 2" evidence="6">
    <location>
        <begin position="150"/>
        <end position="202"/>
    </location>
</feature>
<dbReference type="InterPro" id="IPR013325">
    <property type="entry name" value="RNA_pol_sigma_r2"/>
</dbReference>
<protein>
    <submittedName>
        <fullName evidence="7">RNA polymerase sigma factor</fullName>
    </submittedName>
</protein>
<dbReference type="CDD" id="cd06171">
    <property type="entry name" value="Sigma70_r4"/>
    <property type="match status" value="1"/>
</dbReference>
<dbReference type="InterPro" id="IPR013249">
    <property type="entry name" value="RNA_pol_sigma70_r4_t2"/>
</dbReference>
<dbReference type="GO" id="GO:0016987">
    <property type="term" value="F:sigma factor activity"/>
    <property type="evidence" value="ECO:0007669"/>
    <property type="project" value="UniProtKB-KW"/>
</dbReference>
<dbReference type="KEGG" id="pnd:Pla175_26000"/>
<dbReference type="NCBIfam" id="TIGR02937">
    <property type="entry name" value="sigma70-ECF"/>
    <property type="match status" value="1"/>
</dbReference>
<dbReference type="GO" id="GO:0003677">
    <property type="term" value="F:DNA binding"/>
    <property type="evidence" value="ECO:0007669"/>
    <property type="project" value="InterPro"/>
</dbReference>
<dbReference type="Proteomes" id="UP000317429">
    <property type="component" value="Chromosome"/>
</dbReference>
<evidence type="ECO:0000256" key="1">
    <source>
        <dbReference type="ARBA" id="ARBA00010641"/>
    </source>
</evidence>
<keyword evidence="2" id="KW-0805">Transcription regulation</keyword>
<sequence length="223" mass="25172">MESGSSIQHEPEPSARSRWFHRAAALEPGAIDQLFTLYRPLMLKLANDRLQGPIRRKVAPSDVVQTTVMKALEAFPKQRFGGRRQFVAWLRTLLRNEAIDVQRRYCCSQRRDIARETPLCNAETKDWLARISASVSCGGVGGLGTETSIDALLAAMDRLPAHYRLVLRLRYYDRLRFDAIAEKLERSSNATRMLHQRALAKLLAETSRGLGLSPSASQPEVKR</sequence>
<dbReference type="PANTHER" id="PTHR43133">
    <property type="entry name" value="RNA POLYMERASE ECF-TYPE SIGMA FACTO"/>
    <property type="match status" value="1"/>
</dbReference>
<evidence type="ECO:0000256" key="2">
    <source>
        <dbReference type="ARBA" id="ARBA00023015"/>
    </source>
</evidence>
<evidence type="ECO:0000256" key="4">
    <source>
        <dbReference type="ARBA" id="ARBA00023163"/>
    </source>
</evidence>
<dbReference type="Gene3D" id="1.10.1740.10">
    <property type="match status" value="1"/>
</dbReference>
<dbReference type="PANTHER" id="PTHR43133:SF51">
    <property type="entry name" value="RNA POLYMERASE SIGMA FACTOR"/>
    <property type="match status" value="1"/>
</dbReference>
<evidence type="ECO:0000259" key="6">
    <source>
        <dbReference type="Pfam" id="PF08281"/>
    </source>
</evidence>
<dbReference type="RefSeq" id="WP_197527480.1">
    <property type="nucleotide sequence ID" value="NZ_CP036291.1"/>
</dbReference>
<accession>A0A518DCM6</accession>
<dbReference type="Pfam" id="PF04542">
    <property type="entry name" value="Sigma70_r2"/>
    <property type="match status" value="1"/>
</dbReference>
<dbReference type="InterPro" id="IPR014284">
    <property type="entry name" value="RNA_pol_sigma-70_dom"/>
</dbReference>
<dbReference type="EMBL" id="CP036291">
    <property type="protein sequence ID" value="QDU89213.1"/>
    <property type="molecule type" value="Genomic_DNA"/>
</dbReference>
<evidence type="ECO:0000313" key="8">
    <source>
        <dbReference type="Proteomes" id="UP000317429"/>
    </source>
</evidence>
<evidence type="ECO:0000313" key="7">
    <source>
        <dbReference type="EMBL" id="QDU89213.1"/>
    </source>
</evidence>